<feature type="compositionally biased region" description="Polar residues" evidence="1">
    <location>
        <begin position="586"/>
        <end position="611"/>
    </location>
</feature>
<dbReference type="EMBL" id="JABFUD020000023">
    <property type="protein sequence ID" value="KAI5061243.1"/>
    <property type="molecule type" value="Genomic_DNA"/>
</dbReference>
<dbReference type="AlphaFoldDB" id="A0A9D4U4A6"/>
<organism evidence="2 3">
    <name type="scientific">Adiantum capillus-veneris</name>
    <name type="common">Maidenhair fern</name>
    <dbReference type="NCBI Taxonomy" id="13818"/>
    <lineage>
        <taxon>Eukaryota</taxon>
        <taxon>Viridiplantae</taxon>
        <taxon>Streptophyta</taxon>
        <taxon>Embryophyta</taxon>
        <taxon>Tracheophyta</taxon>
        <taxon>Polypodiopsida</taxon>
        <taxon>Polypodiidae</taxon>
        <taxon>Polypodiales</taxon>
        <taxon>Pteridineae</taxon>
        <taxon>Pteridaceae</taxon>
        <taxon>Vittarioideae</taxon>
        <taxon>Adiantum</taxon>
    </lineage>
</organism>
<feature type="compositionally biased region" description="Polar residues" evidence="1">
    <location>
        <begin position="539"/>
        <end position="548"/>
    </location>
</feature>
<feature type="compositionally biased region" description="Polar residues" evidence="1">
    <location>
        <begin position="216"/>
        <end position="233"/>
    </location>
</feature>
<feature type="region of interest" description="Disordered" evidence="1">
    <location>
        <begin position="321"/>
        <end position="342"/>
    </location>
</feature>
<name>A0A9D4U4A6_ADICA</name>
<feature type="region of interest" description="Disordered" evidence="1">
    <location>
        <begin position="178"/>
        <end position="306"/>
    </location>
</feature>
<feature type="region of interest" description="Disordered" evidence="1">
    <location>
        <begin position="678"/>
        <end position="697"/>
    </location>
</feature>
<evidence type="ECO:0000313" key="3">
    <source>
        <dbReference type="Proteomes" id="UP000886520"/>
    </source>
</evidence>
<dbReference type="OrthoDB" id="1931260at2759"/>
<feature type="region of interest" description="Disordered" evidence="1">
    <location>
        <begin position="35"/>
        <end position="62"/>
    </location>
</feature>
<keyword evidence="3" id="KW-1185">Reference proteome</keyword>
<evidence type="ECO:0000256" key="1">
    <source>
        <dbReference type="SAM" id="MobiDB-lite"/>
    </source>
</evidence>
<feature type="region of interest" description="Disordered" evidence="1">
    <location>
        <begin position="859"/>
        <end position="907"/>
    </location>
</feature>
<reference evidence="2" key="1">
    <citation type="submission" date="2021-01" db="EMBL/GenBank/DDBJ databases">
        <title>Adiantum capillus-veneris genome.</title>
        <authorList>
            <person name="Fang Y."/>
            <person name="Liao Q."/>
        </authorList>
    </citation>
    <scope>NUCLEOTIDE SEQUENCE</scope>
    <source>
        <strain evidence="2">H3</strain>
        <tissue evidence="2">Leaf</tissue>
    </source>
</reference>
<dbReference type="GO" id="GO:0008017">
    <property type="term" value="F:microtubule binding"/>
    <property type="evidence" value="ECO:0007669"/>
    <property type="project" value="InterPro"/>
</dbReference>
<proteinExistence type="predicted"/>
<dbReference type="InterPro" id="IPR045882">
    <property type="entry name" value="GPT1/2"/>
</dbReference>
<protein>
    <submittedName>
        <fullName evidence="2">Uncharacterized protein</fullName>
    </submittedName>
</protein>
<feature type="region of interest" description="Disordered" evidence="1">
    <location>
        <begin position="146"/>
        <end position="165"/>
    </location>
</feature>
<feature type="compositionally biased region" description="Low complexity" evidence="1">
    <location>
        <begin position="296"/>
        <end position="306"/>
    </location>
</feature>
<sequence>MTRPLGKSPARLRIRSSQLDLNQVSLIDVRAEDDDLLPGKGIASPQGSYGPSQCPRPGASPFKASAIRPLACIQEDPPEYEGSQGIDESEAQDVLQPLSKEELVVKKKKKKSGFNLRKSLAWNNAFFTEEGVLDPEELSLVNRTFKKPLEEPKPPSNKKSPFASKILNTSAISKINFSPVRFQKSSSHGETRHKSTASAQGSPLGSIGNAFRRTDQQNNGVKGSAMSKHTTGPASLRARDDTVKLAKSMLPTRGDSQGLKLAPLKRQTEENTRISSGPGLPARSNIKPPLIQPKQSSSISSTLSSASRMMKDRLGMVFAGRSAGNPKLGTKPPAEDDTVVPSHRIPEYSDSAKLARCYSHSTYERFGRSMSSTSTELASPATSASTALQSKASNQQGAFASKVTPVSYSSFSSSLHKGKEQAPGAVSSHSQGVSGRSPQPNALQATISNTREREASETIPFSAKPSGLRMPSPKLGFFDKAKTSTAAHVAVLRERTNGFGYDGVASQSARYVGTGQLPNNVIKQSSSNSYGVVPQALKTASSQRTVGTDMNGPGRQNAMQRPPLPSKNSGQPLLEHDNGPHIVTTPHLQYTDNSFKQEPSSMLAKGSQSGPCATRNVPSSSSCASSDLPHLQYTENSYKPEPSSMFTKGSQSGPCATGNVPSSSSCALSDLPHLQCTENTFKPEPSSSVKGSQSGPCATGNVPTSSFCASSDLPHLQHTENSFKPEASSMLAKGSQSGPCAIGNVPSSSSCASSNLASCSLPTSHDLTSFSSQISGSHNSDTGTILQVKKNVQNVLPAVKKMVNKLNLSPLQIIQQENLPLEHPQITEASQYSSPGKVKAYSKGDIGGACTNQLQEEWPQVKSGAVQHSPPQKEPPKYGPWSPVRRNAPELGPFDCTKYTNNTAVLH</sequence>
<dbReference type="PANTHER" id="PTHR33737">
    <property type="entry name" value="OS05G0121800 PROTEIN"/>
    <property type="match status" value="1"/>
</dbReference>
<evidence type="ECO:0000313" key="2">
    <source>
        <dbReference type="EMBL" id="KAI5061243.1"/>
    </source>
</evidence>
<feature type="compositionally biased region" description="Polar residues" evidence="1">
    <location>
        <begin position="427"/>
        <end position="449"/>
    </location>
</feature>
<dbReference type="Proteomes" id="UP000886520">
    <property type="component" value="Chromosome 23"/>
</dbReference>
<feature type="region of interest" description="Disordered" evidence="1">
    <location>
        <begin position="539"/>
        <end position="654"/>
    </location>
</feature>
<feature type="region of interest" description="Disordered" evidence="1">
    <location>
        <begin position="410"/>
        <end position="467"/>
    </location>
</feature>
<feature type="compositionally biased region" description="Polar residues" evidence="1">
    <location>
        <begin position="644"/>
        <end position="654"/>
    </location>
</feature>
<gene>
    <name evidence="2" type="ORF">GOP47_0023748</name>
</gene>
<feature type="compositionally biased region" description="Polar residues" evidence="1">
    <location>
        <begin position="898"/>
        <end position="907"/>
    </location>
</feature>
<accession>A0A9D4U4A6</accession>
<dbReference type="PANTHER" id="PTHR33737:SF2">
    <property type="entry name" value="OS12G0102700 PROTEIN"/>
    <property type="match status" value="1"/>
</dbReference>
<comment type="caution">
    <text evidence="2">The sequence shown here is derived from an EMBL/GenBank/DDBJ whole genome shotgun (WGS) entry which is preliminary data.</text>
</comment>